<reference evidence="3 4" key="1">
    <citation type="submission" date="2019-02" db="EMBL/GenBank/DDBJ databases">
        <title>The Batch Genome Submission of Acinetobacter spp. strains.</title>
        <authorList>
            <person name="Qin J."/>
            <person name="Hu Y."/>
            <person name="Ye H."/>
            <person name="Wei L."/>
            <person name="Feng Y."/>
            <person name="Zong Z."/>
        </authorList>
    </citation>
    <scope>NUCLEOTIDE SEQUENCE [LARGE SCALE GENOMIC DNA]</scope>
    <source>
        <strain evidence="3 4">WCHAW060049</strain>
    </source>
</reference>
<evidence type="ECO:0000313" key="3">
    <source>
        <dbReference type="EMBL" id="RZG42435.1"/>
    </source>
</evidence>
<proteinExistence type="predicted"/>
<feature type="domain" description="Bacterial Ig" evidence="2">
    <location>
        <begin position="24"/>
        <end position="103"/>
    </location>
</feature>
<keyword evidence="4" id="KW-1185">Reference proteome</keyword>
<dbReference type="InterPro" id="IPR041498">
    <property type="entry name" value="Big_6"/>
</dbReference>
<feature type="region of interest" description="Disordered" evidence="1">
    <location>
        <begin position="65"/>
        <end position="114"/>
    </location>
</feature>
<feature type="region of interest" description="Disordered" evidence="1">
    <location>
        <begin position="25"/>
        <end position="45"/>
    </location>
</feature>
<feature type="non-terminal residue" evidence="3">
    <location>
        <position position="1"/>
    </location>
</feature>
<dbReference type="AlphaFoldDB" id="A0A4Q7AEU5"/>
<organism evidence="3 4">
    <name type="scientific">Acinetobacter wuhouensis</name>
    <dbReference type="NCBI Taxonomy" id="1879050"/>
    <lineage>
        <taxon>Bacteria</taxon>
        <taxon>Pseudomonadati</taxon>
        <taxon>Pseudomonadota</taxon>
        <taxon>Gammaproteobacteria</taxon>
        <taxon>Moraxellales</taxon>
        <taxon>Moraxellaceae</taxon>
        <taxon>Acinetobacter</taxon>
    </lineage>
</organism>
<dbReference type="RefSeq" id="WP_228256393.1">
    <property type="nucleotide sequence ID" value="NZ_SGSQ01000084.1"/>
</dbReference>
<evidence type="ECO:0000259" key="2">
    <source>
        <dbReference type="Pfam" id="PF17936"/>
    </source>
</evidence>
<feature type="non-terminal residue" evidence="3">
    <location>
        <position position="114"/>
    </location>
</feature>
<evidence type="ECO:0000313" key="4">
    <source>
        <dbReference type="Proteomes" id="UP000293863"/>
    </source>
</evidence>
<dbReference type="EMBL" id="SGSQ01000084">
    <property type="protein sequence ID" value="RZG42435.1"/>
    <property type="molecule type" value="Genomic_DNA"/>
</dbReference>
<protein>
    <recommendedName>
        <fullName evidence="2">Bacterial Ig domain-containing protein</fullName>
    </recommendedName>
</protein>
<dbReference type="NCBIfam" id="NF033510">
    <property type="entry name" value="Ca_tandemer"/>
    <property type="match status" value="1"/>
</dbReference>
<dbReference type="Proteomes" id="UP000293863">
    <property type="component" value="Unassembled WGS sequence"/>
</dbReference>
<name>A0A4Q7AEU5_9GAMM</name>
<accession>A0A4Q7AEU5</accession>
<dbReference type="Gene3D" id="2.60.40.10">
    <property type="entry name" value="Immunoglobulins"/>
    <property type="match status" value="1"/>
</dbReference>
<sequence length="114" mass="11069">TLTDAAGNESDPSPALTLTVDTQAPDAPVVNPANTHDPITGTAEAGSTVSVSYPDGQGGTTTVTTTADADGHWSVPNPGLKDGDEVTATATDAAGNVSQPGNTVIDGTAPTAPA</sequence>
<comment type="caution">
    <text evidence="3">The sequence shown here is derived from an EMBL/GenBank/DDBJ whole genome shotgun (WGS) entry which is preliminary data.</text>
</comment>
<dbReference type="Pfam" id="PF17936">
    <property type="entry name" value="Big_6"/>
    <property type="match status" value="1"/>
</dbReference>
<dbReference type="InterPro" id="IPR013783">
    <property type="entry name" value="Ig-like_fold"/>
</dbReference>
<evidence type="ECO:0000256" key="1">
    <source>
        <dbReference type="SAM" id="MobiDB-lite"/>
    </source>
</evidence>
<gene>
    <name evidence="3" type="ORF">EXU28_18955</name>
</gene>